<dbReference type="EMBL" id="CAUEEQ010021582">
    <property type="protein sequence ID" value="CAJ0943732.1"/>
    <property type="molecule type" value="Genomic_DNA"/>
</dbReference>
<evidence type="ECO:0000256" key="4">
    <source>
        <dbReference type="ARBA" id="ARBA00031967"/>
    </source>
</evidence>
<reference evidence="6" key="1">
    <citation type="submission" date="2023-07" db="EMBL/GenBank/DDBJ databases">
        <authorList>
            <person name="Stuckert A."/>
        </authorList>
    </citation>
    <scope>NUCLEOTIDE SEQUENCE</scope>
</reference>
<evidence type="ECO:0000256" key="3">
    <source>
        <dbReference type="ARBA" id="ARBA00030383"/>
    </source>
</evidence>
<evidence type="ECO:0000313" key="7">
    <source>
        <dbReference type="Proteomes" id="UP001176940"/>
    </source>
</evidence>
<accession>A0ABN9LJQ3</accession>
<evidence type="ECO:0000256" key="2">
    <source>
        <dbReference type="ARBA" id="ARBA00014540"/>
    </source>
</evidence>
<comment type="caution">
    <text evidence="6">The sequence shown here is derived from an EMBL/GenBank/DDBJ whole genome shotgun (WGS) entry which is preliminary data.</text>
</comment>
<name>A0ABN9LJQ3_9NEOB</name>
<proteinExistence type="inferred from homology"/>
<gene>
    <name evidence="6" type="ORF">RIMI_LOCUS10108920</name>
</gene>
<evidence type="ECO:0000256" key="1">
    <source>
        <dbReference type="ARBA" id="ARBA00007829"/>
    </source>
</evidence>
<dbReference type="PANTHER" id="PTHR31526">
    <property type="entry name" value="SOSS COMPLEX SUBUNIT C"/>
    <property type="match status" value="1"/>
</dbReference>
<evidence type="ECO:0000313" key="6">
    <source>
        <dbReference type="EMBL" id="CAJ0943732.1"/>
    </source>
</evidence>
<keyword evidence="7" id="KW-1185">Reference proteome</keyword>
<organism evidence="6 7">
    <name type="scientific">Ranitomeya imitator</name>
    <name type="common">mimic poison frog</name>
    <dbReference type="NCBI Taxonomy" id="111125"/>
    <lineage>
        <taxon>Eukaryota</taxon>
        <taxon>Metazoa</taxon>
        <taxon>Chordata</taxon>
        <taxon>Craniata</taxon>
        <taxon>Vertebrata</taxon>
        <taxon>Euteleostomi</taxon>
        <taxon>Amphibia</taxon>
        <taxon>Batrachia</taxon>
        <taxon>Anura</taxon>
        <taxon>Neobatrachia</taxon>
        <taxon>Hyloidea</taxon>
        <taxon>Dendrobatidae</taxon>
        <taxon>Dendrobatinae</taxon>
        <taxon>Ranitomeya</taxon>
    </lineage>
</organism>
<protein>
    <recommendedName>
        <fullName evidence="2">SOSS complex subunit C</fullName>
    </recommendedName>
    <alternativeName>
        <fullName evidence="3">Sensor of single-strand DNA complex subunit C</fullName>
    </alternativeName>
    <alternativeName>
        <fullName evidence="5">Sensor of ssDNA subunit C</fullName>
    </alternativeName>
    <alternativeName>
        <fullName evidence="4">Single-stranded DNA-binding protein-interacting protein 1</fullName>
    </alternativeName>
</protein>
<sequence length="121" mass="14000">MASRYFILLSIPSFVFRRICKQEQSCYFGRTRQREEKIDFAKPIFNKQSRGKLEFIVRGLAYLQPCNTNHAPPLIVKKLQEVVLIALARPNVNKDFRDHAEQQHIAAQQKAALQVCSALKK</sequence>
<dbReference type="Proteomes" id="UP001176940">
    <property type="component" value="Unassembled WGS sequence"/>
</dbReference>
<evidence type="ECO:0000256" key="5">
    <source>
        <dbReference type="ARBA" id="ARBA00033066"/>
    </source>
</evidence>
<dbReference type="InterPro" id="IPR031821">
    <property type="entry name" value="SOSSC"/>
</dbReference>
<dbReference type="PANTHER" id="PTHR31526:SF2">
    <property type="entry name" value="SOSS COMPLEX SUBUNIT C"/>
    <property type="match status" value="1"/>
</dbReference>
<comment type="similarity">
    <text evidence="1">Belongs to the SOSS-C family.</text>
</comment>